<accession>A0A917E0E4</accession>
<gene>
    <name evidence="2" type="ORF">GCM10011390_04490</name>
</gene>
<evidence type="ECO:0000256" key="1">
    <source>
        <dbReference type="SAM" id="SignalP"/>
    </source>
</evidence>
<feature type="chain" id="PRO_5036848929" evidence="1">
    <location>
        <begin position="25"/>
        <end position="139"/>
    </location>
</feature>
<evidence type="ECO:0000313" key="3">
    <source>
        <dbReference type="Proteomes" id="UP000644699"/>
    </source>
</evidence>
<sequence length="139" mass="14459">MPSSRILLFLAAALSFSAPLVARADDAGDIQAVISAQLNAFKAGDGAAAYSYAAPGIKAMFPSPDSFMAMVRGGYAVVADARNVTFGPLQAEGGGFRQDVNMTDAKGQSYIASYTLSRQPDGSLKITSCRIRKGEDVSA</sequence>
<reference evidence="2" key="2">
    <citation type="submission" date="2020-09" db="EMBL/GenBank/DDBJ databases">
        <authorList>
            <person name="Sun Q."/>
            <person name="Zhou Y."/>
        </authorList>
    </citation>
    <scope>NUCLEOTIDE SEQUENCE</scope>
    <source>
        <strain evidence="2">CGMCC 1.15367</strain>
    </source>
</reference>
<keyword evidence="1" id="KW-0732">Signal</keyword>
<dbReference type="AlphaFoldDB" id="A0A917E0E4"/>
<name>A0A917E0E4_9HYPH</name>
<dbReference type="EMBL" id="BMIQ01000001">
    <property type="protein sequence ID" value="GGD88829.1"/>
    <property type="molecule type" value="Genomic_DNA"/>
</dbReference>
<dbReference type="Pfam" id="PF16156">
    <property type="entry name" value="DUF4864"/>
    <property type="match status" value="1"/>
</dbReference>
<keyword evidence="3" id="KW-1185">Reference proteome</keyword>
<dbReference type="Proteomes" id="UP000644699">
    <property type="component" value="Unassembled WGS sequence"/>
</dbReference>
<protein>
    <submittedName>
        <fullName evidence="2">DUF4864 domain-containing protein</fullName>
    </submittedName>
</protein>
<organism evidence="2 3">
    <name type="scientific">Aureimonas endophytica</name>
    <dbReference type="NCBI Taxonomy" id="2027858"/>
    <lineage>
        <taxon>Bacteria</taxon>
        <taxon>Pseudomonadati</taxon>
        <taxon>Pseudomonadota</taxon>
        <taxon>Alphaproteobacteria</taxon>
        <taxon>Hyphomicrobiales</taxon>
        <taxon>Aurantimonadaceae</taxon>
        <taxon>Aureimonas</taxon>
    </lineage>
</organism>
<feature type="signal peptide" evidence="1">
    <location>
        <begin position="1"/>
        <end position="24"/>
    </location>
</feature>
<dbReference type="RefSeq" id="WP_188906589.1">
    <property type="nucleotide sequence ID" value="NZ_BMIQ01000001.1"/>
</dbReference>
<reference evidence="2" key="1">
    <citation type="journal article" date="2014" name="Int. J. Syst. Evol. Microbiol.">
        <title>Complete genome sequence of Corynebacterium casei LMG S-19264T (=DSM 44701T), isolated from a smear-ripened cheese.</title>
        <authorList>
            <consortium name="US DOE Joint Genome Institute (JGI-PGF)"/>
            <person name="Walter F."/>
            <person name="Albersmeier A."/>
            <person name="Kalinowski J."/>
            <person name="Ruckert C."/>
        </authorList>
    </citation>
    <scope>NUCLEOTIDE SEQUENCE</scope>
    <source>
        <strain evidence="2">CGMCC 1.15367</strain>
    </source>
</reference>
<dbReference type="InterPro" id="IPR032347">
    <property type="entry name" value="DUF4864"/>
</dbReference>
<evidence type="ECO:0000313" key="2">
    <source>
        <dbReference type="EMBL" id="GGD88829.1"/>
    </source>
</evidence>
<comment type="caution">
    <text evidence="2">The sequence shown here is derived from an EMBL/GenBank/DDBJ whole genome shotgun (WGS) entry which is preliminary data.</text>
</comment>
<proteinExistence type="predicted"/>